<dbReference type="Gene3D" id="3.40.720.10">
    <property type="entry name" value="Alkaline Phosphatase, subunit A"/>
    <property type="match status" value="1"/>
</dbReference>
<evidence type="ECO:0000256" key="6">
    <source>
        <dbReference type="ARBA" id="ARBA00022837"/>
    </source>
</evidence>
<organism evidence="10 11">
    <name type="scientific">Rhodopirellula islandica</name>
    <dbReference type="NCBI Taxonomy" id="595434"/>
    <lineage>
        <taxon>Bacteria</taxon>
        <taxon>Pseudomonadati</taxon>
        <taxon>Planctomycetota</taxon>
        <taxon>Planctomycetia</taxon>
        <taxon>Pirellulales</taxon>
        <taxon>Pirellulaceae</taxon>
        <taxon>Rhodopirellula</taxon>
    </lineage>
</organism>
<evidence type="ECO:0000256" key="8">
    <source>
        <dbReference type="SAM" id="SignalP"/>
    </source>
</evidence>
<dbReference type="GO" id="GO:0046872">
    <property type="term" value="F:metal ion binding"/>
    <property type="evidence" value="ECO:0007669"/>
    <property type="project" value="UniProtKB-KW"/>
</dbReference>
<dbReference type="PATRIC" id="fig|595434.4.peg.1429"/>
<evidence type="ECO:0000259" key="9">
    <source>
        <dbReference type="Pfam" id="PF00884"/>
    </source>
</evidence>
<keyword evidence="6" id="KW-0106">Calcium</keyword>
<evidence type="ECO:0000256" key="3">
    <source>
        <dbReference type="ARBA" id="ARBA00022723"/>
    </source>
</evidence>
<dbReference type="SUPFAM" id="SSF53649">
    <property type="entry name" value="Alkaline phosphatase-like"/>
    <property type="match status" value="1"/>
</dbReference>
<feature type="signal peptide" evidence="8">
    <location>
        <begin position="1"/>
        <end position="22"/>
    </location>
</feature>
<dbReference type="AlphaFoldDB" id="A0A0J1BIA9"/>
<dbReference type="PANTHER" id="PTHR45953:SF1">
    <property type="entry name" value="IDURONATE 2-SULFATASE"/>
    <property type="match status" value="1"/>
</dbReference>
<evidence type="ECO:0000256" key="4">
    <source>
        <dbReference type="ARBA" id="ARBA00022729"/>
    </source>
</evidence>
<evidence type="ECO:0000313" key="10">
    <source>
        <dbReference type="EMBL" id="KLU06282.1"/>
    </source>
</evidence>
<dbReference type="InterPro" id="IPR024607">
    <property type="entry name" value="Sulfatase_CS"/>
</dbReference>
<keyword evidence="5" id="KW-0378">Hydrolase</keyword>
<comment type="caution">
    <text evidence="10">The sequence shown here is derived from an EMBL/GenBank/DDBJ whole genome shotgun (WGS) entry which is preliminary data.</text>
</comment>
<dbReference type="InterPro" id="IPR017850">
    <property type="entry name" value="Alkaline_phosphatase_core_sf"/>
</dbReference>
<comment type="cofactor">
    <cofactor evidence="1">
        <name>Ca(2+)</name>
        <dbReference type="ChEBI" id="CHEBI:29108"/>
    </cofactor>
</comment>
<evidence type="ECO:0000256" key="5">
    <source>
        <dbReference type="ARBA" id="ARBA00022801"/>
    </source>
</evidence>
<keyword evidence="11" id="KW-1185">Reference proteome</keyword>
<proteinExistence type="inferred from homology"/>
<dbReference type="OrthoDB" id="236884at2"/>
<dbReference type="CDD" id="cd16030">
    <property type="entry name" value="iduronate-2-sulfatase"/>
    <property type="match status" value="1"/>
</dbReference>
<feature type="region of interest" description="Disordered" evidence="7">
    <location>
        <begin position="480"/>
        <end position="502"/>
    </location>
</feature>
<evidence type="ECO:0000256" key="2">
    <source>
        <dbReference type="ARBA" id="ARBA00008779"/>
    </source>
</evidence>
<dbReference type="EMBL" id="LECT01000015">
    <property type="protein sequence ID" value="KLU06282.1"/>
    <property type="molecule type" value="Genomic_DNA"/>
</dbReference>
<feature type="compositionally biased region" description="Polar residues" evidence="7">
    <location>
        <begin position="493"/>
        <end position="502"/>
    </location>
</feature>
<keyword evidence="3" id="KW-0479">Metal-binding</keyword>
<evidence type="ECO:0000256" key="7">
    <source>
        <dbReference type="SAM" id="MobiDB-lite"/>
    </source>
</evidence>
<evidence type="ECO:0000313" key="11">
    <source>
        <dbReference type="Proteomes" id="UP000036367"/>
    </source>
</evidence>
<dbReference type="InterPro" id="IPR035874">
    <property type="entry name" value="IDS"/>
</dbReference>
<gene>
    <name evidence="10" type="ORF">RISK_001493</name>
</gene>
<dbReference type="PANTHER" id="PTHR45953">
    <property type="entry name" value="IDURONATE 2-SULFATASE"/>
    <property type="match status" value="1"/>
</dbReference>
<dbReference type="RefSeq" id="WP_047813380.1">
    <property type="nucleotide sequence ID" value="NZ_LECT01000015.1"/>
</dbReference>
<protein>
    <submittedName>
        <fullName evidence="10">Choline sulfatase</fullName>
    </submittedName>
</protein>
<sequence>MNKLFVWSVVLATTLFASESFAQNSSSRPNVLMICIDDLNDWVEPLGGHPQVQTPAMQSLAERGMTFTNAHCQSPLCNSSRTSLMLSLRPSTTGIYGLAPWFRDLPELKDRVALPQHFKANGYRTYSAGKVYHGRYGRDKNEFDEIGPPGVAGVKPPQKLIPATPIGDHPLMDWGVFDHRDEDKGDYKVADWVTEKLGAMPDDEPFFMSCGFFLPHVPCHVTPKWWGLYDDETLQLPPYRSDDRLDCSPFSWYLHWKLPEPRMSWLKAHDQQKNLVHSYLACISFVDSQVGRVLAALEESPHRDNTVICLWSDHGWHLGEKNVTGKNTLWERSTHVPLIFAGPEIAHGRTQSPAELLDIYPTLSELVGLPAPKEVEGLSLVPQIQHPHQIRETPAITDHNPGNQGIKGERYRLIRYADGSEELYDVINDPNEFENLIGQAEHADAAQRLRQFVRSDPAPLAKNSQHRVLEKKADGWYWEHEKIDPNNPPMSIAPNQPSDLSP</sequence>
<name>A0A0J1BIA9_RHOIS</name>
<dbReference type="Pfam" id="PF00884">
    <property type="entry name" value="Sulfatase"/>
    <property type="match status" value="1"/>
</dbReference>
<accession>A0A0J1BIA9</accession>
<dbReference type="STRING" id="595434.RISK_001493"/>
<reference evidence="10" key="1">
    <citation type="submission" date="2015-05" db="EMBL/GenBank/DDBJ databases">
        <title>Permanent draft genome of Rhodopirellula islandicus K833.</title>
        <authorList>
            <person name="Kizina J."/>
            <person name="Richter M."/>
            <person name="Glockner F.O."/>
            <person name="Harder J."/>
        </authorList>
    </citation>
    <scope>NUCLEOTIDE SEQUENCE [LARGE SCALE GENOMIC DNA]</scope>
    <source>
        <strain evidence="10">K833</strain>
    </source>
</reference>
<comment type="similarity">
    <text evidence="2">Belongs to the sulfatase family.</text>
</comment>
<dbReference type="InterPro" id="IPR000917">
    <property type="entry name" value="Sulfatase_N"/>
</dbReference>
<keyword evidence="4 8" id="KW-0732">Signal</keyword>
<dbReference type="Proteomes" id="UP000036367">
    <property type="component" value="Unassembled WGS sequence"/>
</dbReference>
<dbReference type="GO" id="GO:0004423">
    <property type="term" value="F:iduronate-2-sulfatase activity"/>
    <property type="evidence" value="ECO:0007669"/>
    <property type="project" value="InterPro"/>
</dbReference>
<feature type="domain" description="Sulfatase N-terminal" evidence="9">
    <location>
        <begin position="29"/>
        <end position="368"/>
    </location>
</feature>
<evidence type="ECO:0000256" key="1">
    <source>
        <dbReference type="ARBA" id="ARBA00001913"/>
    </source>
</evidence>
<dbReference type="GO" id="GO:0005737">
    <property type="term" value="C:cytoplasm"/>
    <property type="evidence" value="ECO:0007669"/>
    <property type="project" value="TreeGrafter"/>
</dbReference>
<dbReference type="PROSITE" id="PS00149">
    <property type="entry name" value="SULFATASE_2"/>
    <property type="match status" value="1"/>
</dbReference>
<feature type="chain" id="PRO_5005248052" evidence="8">
    <location>
        <begin position="23"/>
        <end position="502"/>
    </location>
</feature>